<gene>
    <name evidence="3" type="ORF">RM538_04215</name>
</gene>
<sequence length="280" mass="31756">MKKRYLIPMLLCVLFAIPKAEAQIFKKIKEKINQVTGGEQTEDTNNQGTIDTTVTNTPTAEERQATEIKIGDFFGGGLEGVPDTYKFSYRLTYALTSGKDSNALQYLLEPDTAYFGNKMDNPDANQIVVYDLKKNMMVTYMDNNGQKMAIKMRMPNLKKTEKKFGKKIIPENNENVDIIPIQGKTILGYQCQGYQVTSDEGVAKFWVTNDAPVSLNGIYANFSSLPKKTKDQELPLDENSLVLEITYESRKKKKENMHMVCTELKEQLVVLHKKDYNSGM</sequence>
<dbReference type="InterPro" id="IPR025524">
    <property type="entry name" value="DUF4412"/>
</dbReference>
<evidence type="ECO:0000256" key="1">
    <source>
        <dbReference type="SAM" id="SignalP"/>
    </source>
</evidence>
<dbReference type="EMBL" id="JAVRHZ010000001">
    <property type="protein sequence ID" value="MDT0555197.1"/>
    <property type="molecule type" value="Genomic_DNA"/>
</dbReference>
<reference evidence="3 4" key="1">
    <citation type="submission" date="2023-09" db="EMBL/GenBank/DDBJ databases">
        <authorList>
            <person name="Rey-Velasco X."/>
        </authorList>
    </citation>
    <scope>NUCLEOTIDE SEQUENCE [LARGE SCALE GENOMIC DNA]</scope>
    <source>
        <strain evidence="3 4">W242</strain>
    </source>
</reference>
<feature type="domain" description="DUF4412" evidence="2">
    <location>
        <begin position="91"/>
        <end position="210"/>
    </location>
</feature>
<comment type="caution">
    <text evidence="3">The sequence shown here is derived from an EMBL/GenBank/DDBJ whole genome shotgun (WGS) entry which is preliminary data.</text>
</comment>
<accession>A0ABU2YBR3</accession>
<name>A0ABU2YBR3_9FLAO</name>
<evidence type="ECO:0000259" key="2">
    <source>
        <dbReference type="Pfam" id="PF14371"/>
    </source>
</evidence>
<protein>
    <submittedName>
        <fullName evidence="3">DUF4412 domain-containing protein</fullName>
    </submittedName>
</protein>
<evidence type="ECO:0000313" key="4">
    <source>
        <dbReference type="Proteomes" id="UP001254488"/>
    </source>
</evidence>
<dbReference type="RefSeq" id="WP_311332144.1">
    <property type="nucleotide sequence ID" value="NZ_JAVRHZ010000001.1"/>
</dbReference>
<organism evidence="3 4">
    <name type="scientific">Patiriisocius hiemis</name>
    <dbReference type="NCBI Taxonomy" id="3075604"/>
    <lineage>
        <taxon>Bacteria</taxon>
        <taxon>Pseudomonadati</taxon>
        <taxon>Bacteroidota</taxon>
        <taxon>Flavobacteriia</taxon>
        <taxon>Flavobacteriales</taxon>
        <taxon>Flavobacteriaceae</taxon>
        <taxon>Patiriisocius</taxon>
    </lineage>
</organism>
<proteinExistence type="predicted"/>
<keyword evidence="1" id="KW-0732">Signal</keyword>
<feature type="signal peptide" evidence="1">
    <location>
        <begin position="1"/>
        <end position="22"/>
    </location>
</feature>
<dbReference type="Pfam" id="PF14371">
    <property type="entry name" value="DUF4412"/>
    <property type="match status" value="1"/>
</dbReference>
<evidence type="ECO:0000313" key="3">
    <source>
        <dbReference type="EMBL" id="MDT0555197.1"/>
    </source>
</evidence>
<dbReference type="Proteomes" id="UP001254488">
    <property type="component" value="Unassembled WGS sequence"/>
</dbReference>
<keyword evidence="4" id="KW-1185">Reference proteome</keyword>
<feature type="chain" id="PRO_5047454850" evidence="1">
    <location>
        <begin position="23"/>
        <end position="280"/>
    </location>
</feature>